<evidence type="ECO:0000313" key="3">
    <source>
        <dbReference type="EMBL" id="OSI17291.1"/>
    </source>
</evidence>
<organism evidence="3 4">
    <name type="scientific">Neisseria dumasiana</name>
    <dbReference type="NCBI Taxonomy" id="1931275"/>
    <lineage>
        <taxon>Bacteria</taxon>
        <taxon>Pseudomonadati</taxon>
        <taxon>Pseudomonadota</taxon>
        <taxon>Betaproteobacteria</taxon>
        <taxon>Neisseriales</taxon>
        <taxon>Neisseriaceae</taxon>
        <taxon>Neisseria</taxon>
    </lineage>
</organism>
<feature type="compositionally biased region" description="Basic and acidic residues" evidence="1">
    <location>
        <begin position="262"/>
        <end position="276"/>
    </location>
</feature>
<accession>A0A1X3DC60</accession>
<dbReference type="InterPro" id="IPR011050">
    <property type="entry name" value="Pectin_lyase_fold/virulence"/>
</dbReference>
<dbReference type="InterPro" id="IPR006626">
    <property type="entry name" value="PbH1"/>
</dbReference>
<gene>
    <name evidence="3" type="ORF">BV912_11120</name>
</gene>
<feature type="region of interest" description="Disordered" evidence="1">
    <location>
        <begin position="157"/>
        <end position="194"/>
    </location>
</feature>
<dbReference type="Gene3D" id="2.160.20.10">
    <property type="entry name" value="Single-stranded right-handed beta-helix, Pectin lyase-like"/>
    <property type="match status" value="1"/>
</dbReference>
<name>A0A1X3DC60_9NEIS</name>
<dbReference type="InterPro" id="IPR039448">
    <property type="entry name" value="Beta_helix"/>
</dbReference>
<protein>
    <recommendedName>
        <fullName evidence="2">Right handed beta helix domain-containing protein</fullName>
    </recommendedName>
</protein>
<dbReference type="SMART" id="SM00710">
    <property type="entry name" value="PbH1"/>
    <property type="match status" value="7"/>
</dbReference>
<feature type="compositionally biased region" description="Basic and acidic residues" evidence="1">
    <location>
        <begin position="178"/>
        <end position="194"/>
    </location>
</feature>
<dbReference type="RefSeq" id="WP_244895164.1">
    <property type="nucleotide sequence ID" value="NZ_MTAB01000035.1"/>
</dbReference>
<dbReference type="Pfam" id="PF13229">
    <property type="entry name" value="Beta_helix"/>
    <property type="match status" value="1"/>
</dbReference>
<feature type="compositionally biased region" description="Basic and acidic residues" evidence="1">
    <location>
        <begin position="219"/>
        <end position="231"/>
    </location>
</feature>
<dbReference type="InterPro" id="IPR012334">
    <property type="entry name" value="Pectin_lyas_fold"/>
</dbReference>
<dbReference type="AlphaFoldDB" id="A0A1X3DC60"/>
<dbReference type="EMBL" id="MTAB01000035">
    <property type="protein sequence ID" value="OSI17291.1"/>
    <property type="molecule type" value="Genomic_DNA"/>
</dbReference>
<feature type="domain" description="Right handed beta helix" evidence="2">
    <location>
        <begin position="563"/>
        <end position="690"/>
    </location>
</feature>
<dbReference type="Proteomes" id="UP000193303">
    <property type="component" value="Unassembled WGS sequence"/>
</dbReference>
<evidence type="ECO:0000259" key="2">
    <source>
        <dbReference type="Pfam" id="PF13229"/>
    </source>
</evidence>
<proteinExistence type="predicted"/>
<comment type="caution">
    <text evidence="3">The sequence shown here is derived from an EMBL/GenBank/DDBJ whole genome shotgun (WGS) entry which is preliminary data.</text>
</comment>
<dbReference type="SUPFAM" id="SSF51126">
    <property type="entry name" value="Pectin lyase-like"/>
    <property type="match status" value="1"/>
</dbReference>
<dbReference type="STRING" id="1931275.BV914_05765"/>
<sequence length="1050" mass="113350">MSNQIVVSVGRLVGGRFVDAEGVVQYNAHRGSGKPLYIRAEAHAVYRLADEDTGLVPENIELVQVGNHLHIRAKDSAAAQPDIVIEDYYIYAKPENGSRVFAFDAKGNAHYYEVEAPETALLAQEVTVGRSSSGGVNKLAVALGGLAGAGLIGALAGGGGGGKSSHEAAAPSAPAKVNRKEEAPLGKMPSEEKNSGGAQLFIATNDAEPTVADVAPPADKQEENKEIEQARPSENVVQADTVEVSEEAAEVAPAEDAPSVADQEKTKEVEQHKPSEKVAQADMLEVSEEAAEVAPTEDAPSVIDQNTAENQELEKTAEVENAAVVKPVDQVEPTSPDSLEKVGNNDSEVMEVRFGKDGHFYIYQHEKYGRYIDAAEFGTDATGKTDSLAAINNALAAAHQEKVAVRLSGKLYISDQIVLNKANSGVTGIFGDGMGKTVVSFDKAQKGVFNPNSNEDDVRDFAGILVDGQSNKTIADLSVKYTHPDFYRKGQSYFGKVNGILVNDADNTLISKVEVSGANRAGVFFTSTQALQKDPESAKGRTYKARLIWKEVDEHYDNLPLGENNRIVDSYLHHNRVAGALVAYQKDFVASGNKLAWNGHEADGGTGYGIASMAGSYNYGITYTNNTTDHNYRKGLDVHDGDDVVIANNTLIGDRLYGISVYNRQFTMDTVKIADNTIIQDPTFRLAVSDNPRYTYHGYSGIQVQTNTQFKDLNSSATGKFEIHGNTIKNLEMYKNAQHTYGIEFRNHEQKMHYQLDISNNVIQGESTKYMIAVINNTRDRVTGDKGSGAGDINITGNKMSIGVIPSGTVPVFINEESNNGKLRGKVTFEGNDLTIRKQSDGSIEGIQMIGNAQSYHVNNNNFEIHGNMNKPLISVLGRAGSETPDLHAYGNDITTDLKGQLYRSWIERSKVDVFADDNTHNNKALAKIEHITAPAAGAVHDDGNTANLWDIGTDSISGIPVDRQTSSAQSERSESVVLKTGEQNEIFLAEPQDTAKLDNLLAVTELNLSGLLGKENTAAFAENVIVPEYSVLNVQAGQWQDESAAAYVV</sequence>
<evidence type="ECO:0000256" key="1">
    <source>
        <dbReference type="SAM" id="MobiDB-lite"/>
    </source>
</evidence>
<feature type="compositionally biased region" description="Low complexity" evidence="1">
    <location>
        <begin position="250"/>
        <end position="261"/>
    </location>
</feature>
<evidence type="ECO:0000313" key="4">
    <source>
        <dbReference type="Proteomes" id="UP000193303"/>
    </source>
</evidence>
<reference evidence="4" key="1">
    <citation type="submission" date="2017-01" db="EMBL/GenBank/DDBJ databases">
        <authorList>
            <person name="Mah S.A."/>
            <person name="Swanson W.J."/>
            <person name="Moy G.W."/>
            <person name="Vacquier V.D."/>
        </authorList>
    </citation>
    <scope>NUCLEOTIDE SEQUENCE [LARGE SCALE GENOMIC DNA]</scope>
    <source>
        <strain evidence="4">124861</strain>
    </source>
</reference>
<feature type="region of interest" description="Disordered" evidence="1">
    <location>
        <begin position="208"/>
        <end position="277"/>
    </location>
</feature>